<feature type="region of interest" description="Disordered" evidence="1">
    <location>
        <begin position="1"/>
        <end position="37"/>
    </location>
</feature>
<feature type="compositionally biased region" description="Basic and acidic residues" evidence="1">
    <location>
        <begin position="27"/>
        <end position="37"/>
    </location>
</feature>
<organism evidence="2 3">
    <name type="scientific">Periplaneta americana</name>
    <name type="common">American cockroach</name>
    <name type="synonym">Blatta americana</name>
    <dbReference type="NCBI Taxonomy" id="6978"/>
    <lineage>
        <taxon>Eukaryota</taxon>
        <taxon>Metazoa</taxon>
        <taxon>Ecdysozoa</taxon>
        <taxon>Arthropoda</taxon>
        <taxon>Hexapoda</taxon>
        <taxon>Insecta</taxon>
        <taxon>Pterygota</taxon>
        <taxon>Neoptera</taxon>
        <taxon>Polyneoptera</taxon>
        <taxon>Dictyoptera</taxon>
        <taxon>Blattodea</taxon>
        <taxon>Blattoidea</taxon>
        <taxon>Blattidae</taxon>
        <taxon>Blattinae</taxon>
        <taxon>Periplaneta</taxon>
    </lineage>
</organism>
<feature type="compositionally biased region" description="Basic residues" evidence="1">
    <location>
        <begin position="12"/>
        <end position="26"/>
    </location>
</feature>
<accession>A0ABQ8S9A5</accession>
<sequence length="143" mass="16291">MPKKNKNDEGYKRHRAAINKHYREKRKSTETTQERNIRLRFGSERLKDKLNKELLADSSEASPSALGKAFKKIYRNVPRSPRKQRATVVKLATKYGVSLENKVLAIKRERLSGDVTNLITEFYVNDEISGVDPSLKGVSSQTA</sequence>
<dbReference type="Proteomes" id="UP001148838">
    <property type="component" value="Unassembled WGS sequence"/>
</dbReference>
<comment type="caution">
    <text evidence="2">The sequence shown here is derived from an EMBL/GenBank/DDBJ whole genome shotgun (WGS) entry which is preliminary data.</text>
</comment>
<name>A0ABQ8S9A5_PERAM</name>
<feature type="compositionally biased region" description="Basic and acidic residues" evidence="1">
    <location>
        <begin position="1"/>
        <end position="11"/>
    </location>
</feature>
<proteinExistence type="predicted"/>
<protein>
    <submittedName>
        <fullName evidence="2">Uncharacterized protein</fullName>
    </submittedName>
</protein>
<dbReference type="EMBL" id="JAJSOF020000031">
    <property type="protein sequence ID" value="KAJ4430548.1"/>
    <property type="molecule type" value="Genomic_DNA"/>
</dbReference>
<evidence type="ECO:0000313" key="3">
    <source>
        <dbReference type="Proteomes" id="UP001148838"/>
    </source>
</evidence>
<gene>
    <name evidence="2" type="ORF">ANN_19136</name>
</gene>
<reference evidence="2 3" key="1">
    <citation type="journal article" date="2022" name="Allergy">
        <title>Genome assembly and annotation of Periplaneta americana reveal a comprehensive cockroach allergen profile.</title>
        <authorList>
            <person name="Wang L."/>
            <person name="Xiong Q."/>
            <person name="Saelim N."/>
            <person name="Wang L."/>
            <person name="Nong W."/>
            <person name="Wan A.T."/>
            <person name="Shi M."/>
            <person name="Liu X."/>
            <person name="Cao Q."/>
            <person name="Hui J.H.L."/>
            <person name="Sookrung N."/>
            <person name="Leung T.F."/>
            <person name="Tungtrongchitr A."/>
            <person name="Tsui S.K.W."/>
        </authorList>
    </citation>
    <scope>NUCLEOTIDE SEQUENCE [LARGE SCALE GENOMIC DNA]</scope>
    <source>
        <strain evidence="2">PWHHKU_190912</strain>
    </source>
</reference>
<keyword evidence="3" id="KW-1185">Reference proteome</keyword>
<evidence type="ECO:0000256" key="1">
    <source>
        <dbReference type="SAM" id="MobiDB-lite"/>
    </source>
</evidence>
<evidence type="ECO:0000313" key="2">
    <source>
        <dbReference type="EMBL" id="KAJ4430548.1"/>
    </source>
</evidence>